<reference evidence="2 3" key="2">
    <citation type="journal article" date="2023" name="Plant Pathol.">
        <title>Dismantling and reorganizing Pseudomonas marginalis sensu#lato.</title>
        <authorList>
            <person name="Sawada H."/>
            <person name="Fujikawa T."/>
            <person name="Satou M."/>
        </authorList>
    </citation>
    <scope>NUCLEOTIDE SEQUENCE [LARGE SCALE GENOMIC DNA]</scope>
    <source>
        <strain evidence="2 3">MAFF 301381</strain>
    </source>
</reference>
<dbReference type="AlphaFoldDB" id="A0A9X0Y992"/>
<comment type="caution">
    <text evidence="2">The sequence shown here is derived from an EMBL/GenBank/DDBJ whole genome shotgun (WGS) entry which is preliminary data.</text>
</comment>
<dbReference type="EMBL" id="JAFHKJ010000010">
    <property type="protein sequence ID" value="MBN2974846.1"/>
    <property type="molecule type" value="Genomic_DNA"/>
</dbReference>
<keyword evidence="1" id="KW-0732">Signal</keyword>
<keyword evidence="3" id="KW-1185">Reference proteome</keyword>
<dbReference type="RefSeq" id="WP_205489577.1">
    <property type="nucleotide sequence ID" value="NZ_JAFHKI010000032.1"/>
</dbReference>
<evidence type="ECO:0008006" key="4">
    <source>
        <dbReference type="Google" id="ProtNLM"/>
    </source>
</evidence>
<proteinExistence type="predicted"/>
<evidence type="ECO:0000313" key="3">
    <source>
        <dbReference type="Proteomes" id="UP001154860"/>
    </source>
</evidence>
<accession>A0A9X0Y992</accession>
<name>A0A9X0Y992_9PSED</name>
<evidence type="ECO:0000313" key="2">
    <source>
        <dbReference type="EMBL" id="MBN2974846.1"/>
    </source>
</evidence>
<organism evidence="2 3">
    <name type="scientific">Pseudomonas lactucae</name>
    <dbReference type="NCBI Taxonomy" id="2813360"/>
    <lineage>
        <taxon>Bacteria</taxon>
        <taxon>Pseudomonadati</taxon>
        <taxon>Pseudomonadota</taxon>
        <taxon>Gammaproteobacteria</taxon>
        <taxon>Pseudomonadales</taxon>
        <taxon>Pseudomonadaceae</taxon>
        <taxon>Pseudomonas</taxon>
    </lineage>
</organism>
<reference evidence="2 3" key="1">
    <citation type="journal article" date="2021" name="Int. J. Syst. Evol. Microbiol.">
        <title>Pseudomonas lactucae sp. nov., a pathogen causing bacterial rot of lettuce in Japan.</title>
        <authorList>
            <person name="Sawada H."/>
            <person name="Fujikawa T."/>
            <person name="Satou M."/>
        </authorList>
    </citation>
    <scope>NUCLEOTIDE SEQUENCE [LARGE SCALE GENOMIC DNA]</scope>
    <source>
        <strain evidence="2 3">MAFF 301381</strain>
    </source>
</reference>
<dbReference type="Proteomes" id="UP001154860">
    <property type="component" value="Unassembled WGS sequence"/>
</dbReference>
<feature type="chain" id="PRO_5040847979" description="DUF1120 domain-containing protein" evidence="1">
    <location>
        <begin position="25"/>
        <end position="177"/>
    </location>
</feature>
<sequence length="177" mass="18963">MASKLKRMVFVLVCAALPAQGVQAENCRLSLSQPRVDYGVIRSEASGRDASVVLGTRTLSLSVLCVEPSAMALRFVGAADGQGFRFGPQGRFRVSLKHAQVDGRAIEWTVAHLPGERSVGQLLPGQVLVARVAGTRLTAQVDIDTDLLADALQVRSQTELQGQGRFELVSPAVPRSR</sequence>
<feature type="signal peptide" evidence="1">
    <location>
        <begin position="1"/>
        <end position="24"/>
    </location>
</feature>
<evidence type="ECO:0000256" key="1">
    <source>
        <dbReference type="SAM" id="SignalP"/>
    </source>
</evidence>
<gene>
    <name evidence="2" type="ORF">JWR99_02135</name>
</gene>
<protein>
    <recommendedName>
        <fullName evidence="4">DUF1120 domain-containing protein</fullName>
    </recommendedName>
</protein>